<sequence>MAGGSGDGKGFDSLFFNFPFVFCDEDCLLTERTRLLGSVMALRALTHPTKINVLRNFRFDSKFSSS</sequence>
<accession>A0A565CN75</accession>
<keyword evidence="2" id="KW-1185">Reference proteome</keyword>
<comment type="caution">
    <text evidence="1">The sequence shown here is derived from an EMBL/GenBank/DDBJ whole genome shotgun (WGS) entry which is preliminary data.</text>
</comment>
<dbReference type="EMBL" id="CABITT030000008">
    <property type="protein sequence ID" value="VVB15042.1"/>
    <property type="molecule type" value="Genomic_DNA"/>
</dbReference>
<reference evidence="1" key="1">
    <citation type="submission" date="2019-07" db="EMBL/GenBank/DDBJ databases">
        <authorList>
            <person name="Dittberner H."/>
        </authorList>
    </citation>
    <scope>NUCLEOTIDE SEQUENCE [LARGE SCALE GENOMIC DNA]</scope>
</reference>
<dbReference type="Proteomes" id="UP000489600">
    <property type="component" value="Unassembled WGS sequence"/>
</dbReference>
<protein>
    <submittedName>
        <fullName evidence="1">Uncharacterized protein</fullName>
    </submittedName>
</protein>
<proteinExistence type="predicted"/>
<dbReference type="AlphaFoldDB" id="A0A565CN75"/>
<gene>
    <name evidence="1" type="ORF">ANE_LOCUS25486</name>
</gene>
<organism evidence="1 2">
    <name type="scientific">Arabis nemorensis</name>
    <dbReference type="NCBI Taxonomy" id="586526"/>
    <lineage>
        <taxon>Eukaryota</taxon>
        <taxon>Viridiplantae</taxon>
        <taxon>Streptophyta</taxon>
        <taxon>Embryophyta</taxon>
        <taxon>Tracheophyta</taxon>
        <taxon>Spermatophyta</taxon>
        <taxon>Magnoliopsida</taxon>
        <taxon>eudicotyledons</taxon>
        <taxon>Gunneridae</taxon>
        <taxon>Pentapetalae</taxon>
        <taxon>rosids</taxon>
        <taxon>malvids</taxon>
        <taxon>Brassicales</taxon>
        <taxon>Brassicaceae</taxon>
        <taxon>Arabideae</taxon>
        <taxon>Arabis</taxon>
    </lineage>
</organism>
<name>A0A565CN75_9BRAS</name>
<evidence type="ECO:0000313" key="1">
    <source>
        <dbReference type="EMBL" id="VVB15042.1"/>
    </source>
</evidence>
<evidence type="ECO:0000313" key="2">
    <source>
        <dbReference type="Proteomes" id="UP000489600"/>
    </source>
</evidence>
<dbReference type="OrthoDB" id="10404448at2759"/>